<evidence type="ECO:0000313" key="2">
    <source>
        <dbReference type="EMBL" id="GAA0764182.1"/>
    </source>
</evidence>
<keyword evidence="3" id="KW-1185">Reference proteome</keyword>
<feature type="transmembrane region" description="Helical" evidence="1">
    <location>
        <begin position="18"/>
        <end position="37"/>
    </location>
</feature>
<accession>A0ABP3VMI7</accession>
<dbReference type="EMBL" id="BAAAGG010000022">
    <property type="protein sequence ID" value="GAA0764182.1"/>
    <property type="molecule type" value="Genomic_DNA"/>
</dbReference>
<sequence length="294" mass="34180">MNTTNKFRFGYSKGDRNGIFLFCLILIVGVGINYWAFNPSLKSQGINELTKVEDSIQCLVDSLKIKQSLESQKVIYPFNPNFITDYKGYTLEMTIDQIDRLLDYRAEGQWINSKADFQKVTQVTDAWMKEYGPYFKFPEWVVESGQRKSNSKTINSLTYAEKKDLNTVTASDLMEVSGIGEALSRRIITYRDKLGGFVDILQLKDVYGLKYEVIENLKERIALKSPVKVQKKDINHISVLELSELPYFDYEQARVIVNFIKLREGVDDFEELSKIEDFPNYKLDRIQLYLEIKE</sequence>
<dbReference type="Pfam" id="PF12836">
    <property type="entry name" value="HHH_3"/>
    <property type="match status" value="1"/>
</dbReference>
<proteinExistence type="predicted"/>
<dbReference type="RefSeq" id="WP_224454821.1">
    <property type="nucleotide sequence ID" value="NZ_BAAAGG010000022.1"/>
</dbReference>
<reference evidence="3" key="1">
    <citation type="journal article" date="2019" name="Int. J. Syst. Evol. Microbiol.">
        <title>The Global Catalogue of Microorganisms (GCM) 10K type strain sequencing project: providing services to taxonomists for standard genome sequencing and annotation.</title>
        <authorList>
            <consortium name="The Broad Institute Genomics Platform"/>
            <consortium name="The Broad Institute Genome Sequencing Center for Infectious Disease"/>
            <person name="Wu L."/>
            <person name="Ma J."/>
        </authorList>
    </citation>
    <scope>NUCLEOTIDE SEQUENCE [LARGE SCALE GENOMIC DNA]</scope>
    <source>
        <strain evidence="3">JCM 16231</strain>
    </source>
</reference>
<dbReference type="PANTHER" id="PTHR21180:SF32">
    <property type="entry name" value="ENDONUCLEASE_EXONUCLEASE_PHOSPHATASE FAMILY DOMAIN-CONTAINING PROTEIN 1"/>
    <property type="match status" value="1"/>
</dbReference>
<dbReference type="InterPro" id="IPR010994">
    <property type="entry name" value="RuvA_2-like"/>
</dbReference>
<dbReference type="InterPro" id="IPR051675">
    <property type="entry name" value="Endo/Exo/Phosphatase_dom_1"/>
</dbReference>
<gene>
    <name evidence="2" type="ORF">GCM10009433_26310</name>
</gene>
<keyword evidence="1" id="KW-0472">Membrane</keyword>
<comment type="caution">
    <text evidence="2">The sequence shown here is derived from an EMBL/GenBank/DDBJ whole genome shotgun (WGS) entry which is preliminary data.</text>
</comment>
<evidence type="ECO:0000256" key="1">
    <source>
        <dbReference type="SAM" id="Phobius"/>
    </source>
</evidence>
<name>A0ABP3VMI7_9FLAO</name>
<keyword evidence="1" id="KW-1133">Transmembrane helix</keyword>
<protein>
    <submittedName>
        <fullName evidence="2">Helix-hairpin-helix domain-containing protein</fullName>
    </submittedName>
</protein>
<keyword evidence="1" id="KW-0812">Transmembrane</keyword>
<dbReference type="Proteomes" id="UP001500185">
    <property type="component" value="Unassembled WGS sequence"/>
</dbReference>
<dbReference type="SUPFAM" id="SSF47781">
    <property type="entry name" value="RuvA domain 2-like"/>
    <property type="match status" value="2"/>
</dbReference>
<organism evidence="2 3">
    <name type="scientific">Psychroflexus lacisalsi</name>
    <dbReference type="NCBI Taxonomy" id="503928"/>
    <lineage>
        <taxon>Bacteria</taxon>
        <taxon>Pseudomonadati</taxon>
        <taxon>Bacteroidota</taxon>
        <taxon>Flavobacteriia</taxon>
        <taxon>Flavobacteriales</taxon>
        <taxon>Flavobacteriaceae</taxon>
        <taxon>Psychroflexus</taxon>
    </lineage>
</organism>
<evidence type="ECO:0000313" key="3">
    <source>
        <dbReference type="Proteomes" id="UP001500185"/>
    </source>
</evidence>
<dbReference type="Gene3D" id="1.10.150.280">
    <property type="entry name" value="AF1531-like domain"/>
    <property type="match status" value="1"/>
</dbReference>
<dbReference type="PANTHER" id="PTHR21180">
    <property type="entry name" value="ENDONUCLEASE/EXONUCLEASE/PHOSPHATASE FAMILY DOMAIN-CONTAINING PROTEIN 1"/>
    <property type="match status" value="1"/>
</dbReference>